<keyword evidence="1 5" id="KW-0547">Nucleotide-binding</keyword>
<evidence type="ECO:0000256" key="4">
    <source>
        <dbReference type="ARBA" id="ARBA00023175"/>
    </source>
</evidence>
<dbReference type="Pfam" id="PF00225">
    <property type="entry name" value="Kinesin"/>
    <property type="match status" value="2"/>
</dbReference>
<dbReference type="PANTHER" id="PTHR47968:SF75">
    <property type="entry name" value="CENTROMERE-ASSOCIATED PROTEIN E"/>
    <property type="match status" value="1"/>
</dbReference>
<dbReference type="GO" id="GO:0008017">
    <property type="term" value="F:microtubule binding"/>
    <property type="evidence" value="ECO:0007669"/>
    <property type="project" value="InterPro"/>
</dbReference>
<dbReference type="Gene3D" id="3.40.850.10">
    <property type="entry name" value="Kinesin motor domain"/>
    <property type="match status" value="1"/>
</dbReference>
<dbReference type="InterPro" id="IPR027417">
    <property type="entry name" value="P-loop_NTPase"/>
</dbReference>
<dbReference type="GO" id="GO:0007018">
    <property type="term" value="P:microtubule-based movement"/>
    <property type="evidence" value="ECO:0007669"/>
    <property type="project" value="InterPro"/>
</dbReference>
<dbReference type="SUPFAM" id="SSF52540">
    <property type="entry name" value="P-loop containing nucleoside triphosphate hydrolases"/>
    <property type="match status" value="1"/>
</dbReference>
<dbReference type="PANTHER" id="PTHR47968">
    <property type="entry name" value="CENTROMERE PROTEIN E"/>
    <property type="match status" value="1"/>
</dbReference>
<organism evidence="10 11">
    <name type="scientific">Pholiota conissans</name>
    <dbReference type="NCBI Taxonomy" id="109636"/>
    <lineage>
        <taxon>Eukaryota</taxon>
        <taxon>Fungi</taxon>
        <taxon>Dikarya</taxon>
        <taxon>Basidiomycota</taxon>
        <taxon>Agaricomycotina</taxon>
        <taxon>Agaricomycetes</taxon>
        <taxon>Agaricomycetidae</taxon>
        <taxon>Agaricales</taxon>
        <taxon>Agaricineae</taxon>
        <taxon>Strophariaceae</taxon>
        <taxon>Pholiota</taxon>
    </lineage>
</organism>
<dbReference type="InterPro" id="IPR036961">
    <property type="entry name" value="Kinesin_motor_dom_sf"/>
</dbReference>
<feature type="coiled-coil region" evidence="7">
    <location>
        <begin position="566"/>
        <end position="600"/>
    </location>
</feature>
<protein>
    <recommendedName>
        <fullName evidence="6">Kinesin-like protein</fullName>
    </recommendedName>
</protein>
<sequence length="946" mass="103597">MSFSRNTTVPSTPNSSLSKAGRPAPFTPKRPLSAQSNSSSTSTATSTSSSADQLAARLSRVNTPILLNSTHKKYKAPLSIESRSKTNTSFKPRSTLAPVPGTPTKKDGSHSRPRTPNTPRSRSGAESPCLMPSTSEMDVSNVDPEQVLVDSQTVEAGDVSGDIDEAWLKSLKQDHGREDKVMVSIRVRPTDLVSAWIPNTTANSLNLDPNFAKNTTSSTTGASSFNFDAVLTGTPNKPIYTTVARSHVQAAMEGYNAVIFAYGQTASGKTFTLSGDDAEPGIIPRAMRDVFGFIKRTPEREYLLRCSYLEIYNEAIIDLLAPPMMAKASPVQIQGGAGGDVILAPLREEVVTSLKGVKEVMRRGEGNRRTACTDWNERSSRSHSVFRLVIESRERGSSNDSDDEDDEPVVSPPMNGRHTPGLNGRQTPGLSGRQTPGLGRSQTPGPGGPKLQARGGRSVQTSVLSLIDLAGSEKATSDKERTREGKYINTSLLTLGTVIGTLADNAAKKKADHVPYRNSKLTRMLQPSLSGNARISVICTINPDPGAVSESMSTLLFAKRIKNVQLNAKKKEVVDTDALIERYRKEIEELKARLAEREAEVPVRNRRLSAREQIDESKAMRDLNGRIQQLTKLILTSATVDENKEGDSESRPASPVKIDFDMSPYQLQQELLAARLQIESQANQILSLEASLLARPPLPVDAPSDEKDKLIAEQTKTIRELEIVVRGYEENLGEPLRQVKEDVEKEWSEKLDEERKRSEKSEKWAEEVVKALEKEKKARQALEEERRALAAFVSKFDSLGLSLSAPPSKLRPPMPTPGGAMTAYERRQSRPFSSNAARLPRISDVTVTQDFTGVSQDLTGFSESSPMRFDRTAVRSEPSLFDQAMLEEMGSVDVSFDEIEVERQLLEMSVCVQPGGASAAKMFSGLEKPGFPKSRDVFVDKENILP</sequence>
<keyword evidence="2 5" id="KW-0067">ATP-binding</keyword>
<feature type="domain" description="Kinesin motor" evidence="9">
    <location>
        <begin position="180"/>
        <end position="564"/>
    </location>
</feature>
<dbReference type="GO" id="GO:0005874">
    <property type="term" value="C:microtubule"/>
    <property type="evidence" value="ECO:0007669"/>
    <property type="project" value="UniProtKB-KW"/>
</dbReference>
<evidence type="ECO:0000256" key="5">
    <source>
        <dbReference type="PROSITE-ProRule" id="PRU00283"/>
    </source>
</evidence>
<evidence type="ECO:0000256" key="8">
    <source>
        <dbReference type="SAM" id="MobiDB-lite"/>
    </source>
</evidence>
<comment type="caution">
    <text evidence="10">The sequence shown here is derived from an EMBL/GenBank/DDBJ whole genome shotgun (WGS) entry which is preliminary data.</text>
</comment>
<dbReference type="Proteomes" id="UP000807469">
    <property type="component" value="Unassembled WGS sequence"/>
</dbReference>
<dbReference type="GO" id="GO:0003777">
    <property type="term" value="F:microtubule motor activity"/>
    <property type="evidence" value="ECO:0007669"/>
    <property type="project" value="InterPro"/>
</dbReference>
<reference evidence="10" key="1">
    <citation type="submission" date="2020-11" db="EMBL/GenBank/DDBJ databases">
        <authorList>
            <consortium name="DOE Joint Genome Institute"/>
            <person name="Ahrendt S."/>
            <person name="Riley R."/>
            <person name="Andreopoulos W."/>
            <person name="Labutti K."/>
            <person name="Pangilinan J."/>
            <person name="Ruiz-Duenas F.J."/>
            <person name="Barrasa J.M."/>
            <person name="Sanchez-Garcia M."/>
            <person name="Camarero S."/>
            <person name="Miyauchi S."/>
            <person name="Serrano A."/>
            <person name="Linde D."/>
            <person name="Babiker R."/>
            <person name="Drula E."/>
            <person name="Ayuso-Fernandez I."/>
            <person name="Pacheco R."/>
            <person name="Padilla G."/>
            <person name="Ferreira P."/>
            <person name="Barriuso J."/>
            <person name="Kellner H."/>
            <person name="Castanera R."/>
            <person name="Alfaro M."/>
            <person name="Ramirez L."/>
            <person name="Pisabarro A.G."/>
            <person name="Kuo A."/>
            <person name="Tritt A."/>
            <person name="Lipzen A."/>
            <person name="He G."/>
            <person name="Yan M."/>
            <person name="Ng V."/>
            <person name="Cullen D."/>
            <person name="Martin F."/>
            <person name="Rosso M.-N."/>
            <person name="Henrissat B."/>
            <person name="Hibbett D."/>
            <person name="Martinez A.T."/>
            <person name="Grigoriev I.V."/>
        </authorList>
    </citation>
    <scope>NUCLEOTIDE SEQUENCE</scope>
    <source>
        <strain evidence="10">CIRM-BRFM 674</strain>
    </source>
</reference>
<keyword evidence="4 5" id="KW-0505">Motor protein</keyword>
<keyword evidence="6" id="KW-0493">Microtubule</keyword>
<evidence type="ECO:0000256" key="7">
    <source>
        <dbReference type="SAM" id="Coils"/>
    </source>
</evidence>
<evidence type="ECO:0000256" key="2">
    <source>
        <dbReference type="ARBA" id="ARBA00022840"/>
    </source>
</evidence>
<gene>
    <name evidence="10" type="ORF">BDN70DRAFT_873622</name>
</gene>
<dbReference type="InterPro" id="IPR019821">
    <property type="entry name" value="Kinesin_motor_CS"/>
</dbReference>
<accession>A0A9P5Z9Y5</accession>
<feature type="binding site" evidence="5">
    <location>
        <begin position="263"/>
        <end position="270"/>
    </location>
    <ligand>
        <name>ATP</name>
        <dbReference type="ChEBI" id="CHEBI:30616"/>
    </ligand>
</feature>
<feature type="region of interest" description="Disordered" evidence="8">
    <location>
        <begin position="77"/>
        <end position="139"/>
    </location>
</feature>
<feature type="region of interest" description="Disordered" evidence="8">
    <location>
        <begin position="392"/>
        <end position="458"/>
    </location>
</feature>
<dbReference type="InterPro" id="IPR027640">
    <property type="entry name" value="Kinesin-like_fam"/>
</dbReference>
<keyword evidence="3 7" id="KW-0175">Coiled coil</keyword>
<evidence type="ECO:0000256" key="6">
    <source>
        <dbReference type="RuleBase" id="RU000394"/>
    </source>
</evidence>
<feature type="coiled-coil region" evidence="7">
    <location>
        <begin position="765"/>
        <end position="792"/>
    </location>
</feature>
<name>A0A9P5Z9Y5_9AGAR</name>
<dbReference type="InterPro" id="IPR001752">
    <property type="entry name" value="Kinesin_motor_dom"/>
</dbReference>
<evidence type="ECO:0000256" key="3">
    <source>
        <dbReference type="ARBA" id="ARBA00023054"/>
    </source>
</evidence>
<dbReference type="PROSITE" id="PS00411">
    <property type="entry name" value="KINESIN_MOTOR_1"/>
    <property type="match status" value="1"/>
</dbReference>
<evidence type="ECO:0000256" key="1">
    <source>
        <dbReference type="ARBA" id="ARBA00022741"/>
    </source>
</evidence>
<dbReference type="PROSITE" id="PS50067">
    <property type="entry name" value="KINESIN_MOTOR_2"/>
    <property type="match status" value="1"/>
</dbReference>
<evidence type="ECO:0000313" key="11">
    <source>
        <dbReference type="Proteomes" id="UP000807469"/>
    </source>
</evidence>
<feature type="compositionally biased region" description="Low complexity" evidence="8">
    <location>
        <begin position="33"/>
        <end position="51"/>
    </location>
</feature>
<evidence type="ECO:0000313" key="10">
    <source>
        <dbReference type="EMBL" id="KAF9483551.1"/>
    </source>
</evidence>
<keyword evidence="11" id="KW-1185">Reference proteome</keyword>
<dbReference type="SMART" id="SM00129">
    <property type="entry name" value="KISc"/>
    <property type="match status" value="1"/>
</dbReference>
<comment type="similarity">
    <text evidence="5 6">Belongs to the TRAFAC class myosin-kinesin ATPase superfamily. Kinesin family.</text>
</comment>
<dbReference type="GO" id="GO:0005524">
    <property type="term" value="F:ATP binding"/>
    <property type="evidence" value="ECO:0007669"/>
    <property type="project" value="UniProtKB-UniRule"/>
</dbReference>
<dbReference type="PRINTS" id="PR00380">
    <property type="entry name" value="KINESINHEAVY"/>
</dbReference>
<proteinExistence type="inferred from homology"/>
<evidence type="ECO:0000259" key="9">
    <source>
        <dbReference type="PROSITE" id="PS50067"/>
    </source>
</evidence>
<feature type="compositionally biased region" description="Polar residues" evidence="8">
    <location>
        <begin position="424"/>
        <end position="444"/>
    </location>
</feature>
<dbReference type="AlphaFoldDB" id="A0A9P5Z9Y5"/>
<feature type="compositionally biased region" description="Polar residues" evidence="8">
    <location>
        <begin position="1"/>
        <end position="18"/>
    </location>
</feature>
<dbReference type="EMBL" id="MU155152">
    <property type="protein sequence ID" value="KAF9483551.1"/>
    <property type="molecule type" value="Genomic_DNA"/>
</dbReference>
<feature type="region of interest" description="Disordered" evidence="8">
    <location>
        <begin position="1"/>
        <end position="55"/>
    </location>
</feature>
<dbReference type="OrthoDB" id="3176171at2759"/>